<evidence type="ECO:0000256" key="1">
    <source>
        <dbReference type="SAM" id="MobiDB-lite"/>
    </source>
</evidence>
<dbReference type="AlphaFoldDB" id="A0A8J5EV05"/>
<protein>
    <submittedName>
        <fullName evidence="2">Uncharacterized protein</fullName>
    </submittedName>
</protein>
<gene>
    <name evidence="2" type="ORF">ZIOFF_068405</name>
</gene>
<comment type="caution">
    <text evidence="2">The sequence shown here is derived from an EMBL/GenBank/DDBJ whole genome shotgun (WGS) entry which is preliminary data.</text>
</comment>
<keyword evidence="3" id="KW-1185">Reference proteome</keyword>
<proteinExistence type="predicted"/>
<reference evidence="2 3" key="1">
    <citation type="submission" date="2020-08" db="EMBL/GenBank/DDBJ databases">
        <title>Plant Genome Project.</title>
        <authorList>
            <person name="Zhang R.-G."/>
        </authorList>
    </citation>
    <scope>NUCLEOTIDE SEQUENCE [LARGE SCALE GENOMIC DNA]</scope>
    <source>
        <tissue evidence="2">Rhizome</tissue>
    </source>
</reference>
<feature type="region of interest" description="Disordered" evidence="1">
    <location>
        <begin position="195"/>
        <end position="258"/>
    </location>
</feature>
<feature type="compositionally biased region" description="Acidic residues" evidence="1">
    <location>
        <begin position="242"/>
        <end position="257"/>
    </location>
</feature>
<name>A0A8J5EV05_ZINOF</name>
<feature type="compositionally biased region" description="Low complexity" evidence="1">
    <location>
        <begin position="195"/>
        <end position="212"/>
    </location>
</feature>
<feature type="compositionally biased region" description="Basic and acidic residues" evidence="1">
    <location>
        <begin position="228"/>
        <end position="241"/>
    </location>
</feature>
<evidence type="ECO:0000313" key="3">
    <source>
        <dbReference type="Proteomes" id="UP000734854"/>
    </source>
</evidence>
<organism evidence="2 3">
    <name type="scientific">Zingiber officinale</name>
    <name type="common">Ginger</name>
    <name type="synonym">Amomum zingiber</name>
    <dbReference type="NCBI Taxonomy" id="94328"/>
    <lineage>
        <taxon>Eukaryota</taxon>
        <taxon>Viridiplantae</taxon>
        <taxon>Streptophyta</taxon>
        <taxon>Embryophyta</taxon>
        <taxon>Tracheophyta</taxon>
        <taxon>Spermatophyta</taxon>
        <taxon>Magnoliopsida</taxon>
        <taxon>Liliopsida</taxon>
        <taxon>Zingiberales</taxon>
        <taxon>Zingiberaceae</taxon>
        <taxon>Zingiber</taxon>
    </lineage>
</organism>
<evidence type="ECO:0000313" key="2">
    <source>
        <dbReference type="EMBL" id="KAG6474468.1"/>
    </source>
</evidence>
<accession>A0A8J5EV05</accession>
<dbReference type="EMBL" id="JACMSC010000019">
    <property type="protein sequence ID" value="KAG6474468.1"/>
    <property type="molecule type" value="Genomic_DNA"/>
</dbReference>
<dbReference type="Proteomes" id="UP000734854">
    <property type="component" value="Unassembled WGS sequence"/>
</dbReference>
<feature type="compositionally biased region" description="Acidic residues" evidence="1">
    <location>
        <begin position="213"/>
        <end position="222"/>
    </location>
</feature>
<sequence length="264" mass="28852">MVRALVEGEPYETTTLLVSWATAPCLACRVENGTNAEIVRSWGLSRVGNIMESGMIQGQEWHGVGEQLSIELKPMTILDKLPQVERRRVRLLLALDQPSSVSLFFQPNLLPFMEEEEEEEEEECNTRLALGIGDYGLKSNARNSTSTLHFDALFPIQFKEEQEELDEGISGKETSNCSKLKKKMVEIIAEAKAGTGRAAGHSAAASGGVVSEPESEDEDEADGGGLRVLEEELREAERGEPEVEEGADAAGEVDDDDRVGVFVV</sequence>